<name>A0A7W3ITK3_9ACTN</name>
<protein>
    <submittedName>
        <fullName evidence="2">Endonuclease/exonuclease/phosphatase family metal-dependent hydrolase</fullName>
    </submittedName>
</protein>
<evidence type="ECO:0000313" key="2">
    <source>
        <dbReference type="EMBL" id="MBA8795009.1"/>
    </source>
</evidence>
<keyword evidence="2" id="KW-0378">Hydrolase</keyword>
<dbReference type="GO" id="GO:0004527">
    <property type="term" value="F:exonuclease activity"/>
    <property type="evidence" value="ECO:0007669"/>
    <property type="project" value="UniProtKB-KW"/>
</dbReference>
<dbReference type="GO" id="GO:0004519">
    <property type="term" value="F:endonuclease activity"/>
    <property type="evidence" value="ECO:0007669"/>
    <property type="project" value="UniProtKB-KW"/>
</dbReference>
<dbReference type="Proteomes" id="UP000523079">
    <property type="component" value="Unassembled WGS sequence"/>
</dbReference>
<gene>
    <name evidence="2" type="ORF">FHX74_002637</name>
</gene>
<sequence length="469" mass="51099">MSTLRSVRRPVFPRRPALALVGGTALLGTVAAGLIGAAPAQAVAWPDKITNVSIVSSSPGTFTVRWSQSGKNTTGYRLETGLNPFSKTNSQMPYTGRHSHVFLIDKNARSFTFSASQLAAAGAPFGSGNQVYFRLSALNNTRTGTQARNWAYLQAGIPQAPSYRGETVRIGTFNVRTATGAGRAWPSRVVDVAKQLRYYNAEVYALQELNVGRADGKSGSLNGTQRQTQSLVSQLKRTGAGKYRLVRTTPYVSPDAKVNTQGERILYDSTRIRLLSNCPDTQPRHGWNSSCSIRLPIRSNDPSTMTRFAGYAKFQDKTTGKQFWFVSVHLDDRHTGSAANQRSLNALRGAQIAKVQSVINGLNTQHLPVIIAGDYNAWQNDRAGDASHDALVSAGYTDSYAASKVVRGQYATFNDFATTVKPGVNNFGTRLDKIMFRGFTGSATWNNVVKVTDTRRASDHNLVVSDLVY</sequence>
<evidence type="ECO:0000259" key="1">
    <source>
        <dbReference type="Pfam" id="PF03372"/>
    </source>
</evidence>
<organism evidence="2 3">
    <name type="scientific">Microlunatus kandeliicorticis</name>
    <dbReference type="NCBI Taxonomy" id="1759536"/>
    <lineage>
        <taxon>Bacteria</taxon>
        <taxon>Bacillati</taxon>
        <taxon>Actinomycetota</taxon>
        <taxon>Actinomycetes</taxon>
        <taxon>Propionibacteriales</taxon>
        <taxon>Propionibacteriaceae</taxon>
        <taxon>Microlunatus</taxon>
    </lineage>
</organism>
<dbReference type="AlphaFoldDB" id="A0A7W3ITK3"/>
<reference evidence="2 3" key="1">
    <citation type="submission" date="2020-07" db="EMBL/GenBank/DDBJ databases">
        <title>Sequencing the genomes of 1000 actinobacteria strains.</title>
        <authorList>
            <person name="Klenk H.-P."/>
        </authorList>
    </citation>
    <scope>NUCLEOTIDE SEQUENCE [LARGE SCALE GENOMIC DNA]</scope>
    <source>
        <strain evidence="2 3">DSM 100723</strain>
    </source>
</reference>
<dbReference type="Gene3D" id="3.60.10.10">
    <property type="entry name" value="Endonuclease/exonuclease/phosphatase"/>
    <property type="match status" value="1"/>
</dbReference>
<dbReference type="InterPro" id="IPR005135">
    <property type="entry name" value="Endo/exonuclease/phosphatase"/>
</dbReference>
<feature type="domain" description="Endonuclease/exonuclease/phosphatase" evidence="1">
    <location>
        <begin position="171"/>
        <end position="460"/>
    </location>
</feature>
<keyword evidence="2" id="KW-0255">Endonuclease</keyword>
<dbReference type="EMBL" id="JACGWT010000004">
    <property type="protein sequence ID" value="MBA8795009.1"/>
    <property type="molecule type" value="Genomic_DNA"/>
</dbReference>
<keyword evidence="2" id="KW-0540">Nuclease</keyword>
<accession>A0A7W3ITK3</accession>
<dbReference type="Pfam" id="PF03372">
    <property type="entry name" value="Exo_endo_phos"/>
    <property type="match status" value="1"/>
</dbReference>
<comment type="caution">
    <text evidence="2">The sequence shown here is derived from an EMBL/GenBank/DDBJ whole genome shotgun (WGS) entry which is preliminary data.</text>
</comment>
<proteinExistence type="predicted"/>
<dbReference type="PROSITE" id="PS51318">
    <property type="entry name" value="TAT"/>
    <property type="match status" value="1"/>
</dbReference>
<keyword evidence="3" id="KW-1185">Reference proteome</keyword>
<dbReference type="InterPro" id="IPR006311">
    <property type="entry name" value="TAT_signal"/>
</dbReference>
<keyword evidence="2" id="KW-0269">Exonuclease</keyword>
<dbReference type="InterPro" id="IPR036691">
    <property type="entry name" value="Endo/exonu/phosph_ase_sf"/>
</dbReference>
<dbReference type="SUPFAM" id="SSF56219">
    <property type="entry name" value="DNase I-like"/>
    <property type="match status" value="1"/>
</dbReference>
<evidence type="ECO:0000313" key="3">
    <source>
        <dbReference type="Proteomes" id="UP000523079"/>
    </source>
</evidence>
<dbReference type="RefSeq" id="WP_182560627.1">
    <property type="nucleotide sequence ID" value="NZ_JACGWT010000004.1"/>
</dbReference>